<keyword evidence="1" id="KW-0732">Signal</keyword>
<feature type="signal peptide" evidence="1">
    <location>
        <begin position="1"/>
        <end position="27"/>
    </location>
</feature>
<keyword evidence="3" id="KW-1185">Reference proteome</keyword>
<proteinExistence type="predicted"/>
<gene>
    <name evidence="2" type="ORF">BCR42DRAFT_416850</name>
</gene>
<dbReference type="AlphaFoldDB" id="A0A1X2IF45"/>
<organism evidence="2 3">
    <name type="scientific">Absidia repens</name>
    <dbReference type="NCBI Taxonomy" id="90262"/>
    <lineage>
        <taxon>Eukaryota</taxon>
        <taxon>Fungi</taxon>
        <taxon>Fungi incertae sedis</taxon>
        <taxon>Mucoromycota</taxon>
        <taxon>Mucoromycotina</taxon>
        <taxon>Mucoromycetes</taxon>
        <taxon>Mucorales</taxon>
        <taxon>Cunninghamellaceae</taxon>
        <taxon>Absidia</taxon>
    </lineage>
</organism>
<evidence type="ECO:0000256" key="1">
    <source>
        <dbReference type="SAM" id="SignalP"/>
    </source>
</evidence>
<name>A0A1X2IF45_9FUNG</name>
<protein>
    <submittedName>
        <fullName evidence="2">Uncharacterized protein</fullName>
    </submittedName>
</protein>
<accession>A0A1X2IF45</accession>
<feature type="chain" id="PRO_5012191434" evidence="1">
    <location>
        <begin position="28"/>
        <end position="84"/>
    </location>
</feature>
<dbReference type="Proteomes" id="UP000193560">
    <property type="component" value="Unassembled WGS sequence"/>
</dbReference>
<evidence type="ECO:0000313" key="3">
    <source>
        <dbReference type="Proteomes" id="UP000193560"/>
    </source>
</evidence>
<comment type="caution">
    <text evidence="2">The sequence shown here is derived from an EMBL/GenBank/DDBJ whole genome shotgun (WGS) entry which is preliminary data.</text>
</comment>
<evidence type="ECO:0000313" key="2">
    <source>
        <dbReference type="EMBL" id="ORZ15315.1"/>
    </source>
</evidence>
<dbReference type="EMBL" id="MCGE01000013">
    <property type="protein sequence ID" value="ORZ15315.1"/>
    <property type="molecule type" value="Genomic_DNA"/>
</dbReference>
<reference evidence="2 3" key="1">
    <citation type="submission" date="2016-07" db="EMBL/GenBank/DDBJ databases">
        <title>Pervasive Adenine N6-methylation of Active Genes in Fungi.</title>
        <authorList>
            <consortium name="DOE Joint Genome Institute"/>
            <person name="Mondo S.J."/>
            <person name="Dannebaum R.O."/>
            <person name="Kuo R.C."/>
            <person name="Labutti K."/>
            <person name="Haridas S."/>
            <person name="Kuo A."/>
            <person name="Salamov A."/>
            <person name="Ahrendt S.R."/>
            <person name="Lipzen A."/>
            <person name="Sullivan W."/>
            <person name="Andreopoulos W.B."/>
            <person name="Clum A."/>
            <person name="Lindquist E."/>
            <person name="Daum C."/>
            <person name="Ramamoorthy G.K."/>
            <person name="Gryganskyi A."/>
            <person name="Culley D."/>
            <person name="Magnuson J.K."/>
            <person name="James T.Y."/>
            <person name="O'Malley M.A."/>
            <person name="Stajich J.E."/>
            <person name="Spatafora J.W."/>
            <person name="Visel A."/>
            <person name="Grigoriev I.V."/>
        </authorList>
    </citation>
    <scope>NUCLEOTIDE SEQUENCE [LARGE SCALE GENOMIC DNA]</scope>
    <source>
        <strain evidence="2 3">NRRL 1336</strain>
    </source>
</reference>
<sequence length="84" mass="8916">MQSSSNSFCFFFLLVLCFGVLCPLIQASECPKSNCNCNGIRNSIFCGDGQGDCLHGHAYICNAAGEACDSGVNTSCRQCNKTSC</sequence>